<keyword evidence="1" id="KW-0472">Membrane</keyword>
<evidence type="ECO:0000313" key="3">
    <source>
        <dbReference type="Proteomes" id="UP000197446"/>
    </source>
</evidence>
<evidence type="ECO:0000313" key="2">
    <source>
        <dbReference type="EMBL" id="OWR02485.1"/>
    </source>
</evidence>
<keyword evidence="1" id="KW-0812">Transmembrane</keyword>
<dbReference type="RefSeq" id="WP_088485004.1">
    <property type="nucleotide sequence ID" value="NZ_NISI01000009.1"/>
</dbReference>
<dbReference type="EMBL" id="NISI01000009">
    <property type="protein sequence ID" value="OWR02485.1"/>
    <property type="molecule type" value="Genomic_DNA"/>
</dbReference>
<dbReference type="OrthoDB" id="9151209at2"/>
<keyword evidence="1" id="KW-1133">Transmembrane helix</keyword>
<evidence type="ECO:0008006" key="4">
    <source>
        <dbReference type="Google" id="ProtNLM"/>
    </source>
</evidence>
<dbReference type="Proteomes" id="UP000197446">
    <property type="component" value="Unassembled WGS sequence"/>
</dbReference>
<feature type="transmembrane region" description="Helical" evidence="1">
    <location>
        <begin position="39"/>
        <end position="61"/>
    </location>
</feature>
<protein>
    <recommendedName>
        <fullName evidence="4">MSHA biogenesis protein MshJ</fullName>
    </recommendedName>
</protein>
<proteinExistence type="predicted"/>
<accession>A0A254N2V2</accession>
<sequence>MKARTPIDAAALRRQLAPVLATWERQARRIDALSLRERAILFGCILVVMIALMDSLVMTPLSARSQARSQAQAQQVEELKQLREQFVAASRDTGEPADGLKAQLEAARAERTRLDDALRKAGSVSEAEGLSLVLQRLLARQPGLVLERLKLLDDAPVAVPAAASAPPAPAFAGMSWQGVELQVQGSYQDLQRYLQALERELPGLRWGEMRLLAGDDGAPPRLQTQVFMLKVQP</sequence>
<reference evidence="2 3" key="1">
    <citation type="journal article" date="2007" name="Int. J. Syst. Evol. Microbiol.">
        <title>Description of Pelomonas aquatica sp. nov. and Pelomonas puraquae sp. nov., isolated from industrial and haemodialysis water.</title>
        <authorList>
            <person name="Gomila M."/>
            <person name="Bowien B."/>
            <person name="Falsen E."/>
            <person name="Moore E.R."/>
            <person name="Lalucat J."/>
        </authorList>
    </citation>
    <scope>NUCLEOTIDE SEQUENCE [LARGE SCALE GENOMIC DNA]</scope>
    <source>
        <strain evidence="2 3">CCUG 52769</strain>
    </source>
</reference>
<name>A0A254N2V2_9BURK</name>
<gene>
    <name evidence="2" type="ORF">CDO81_20085</name>
</gene>
<evidence type="ECO:0000256" key="1">
    <source>
        <dbReference type="SAM" id="Phobius"/>
    </source>
</evidence>
<organism evidence="2 3">
    <name type="scientific">Roseateles puraquae</name>
    <dbReference type="NCBI Taxonomy" id="431059"/>
    <lineage>
        <taxon>Bacteria</taxon>
        <taxon>Pseudomonadati</taxon>
        <taxon>Pseudomonadota</taxon>
        <taxon>Betaproteobacteria</taxon>
        <taxon>Burkholderiales</taxon>
        <taxon>Sphaerotilaceae</taxon>
        <taxon>Roseateles</taxon>
    </lineage>
</organism>
<comment type="caution">
    <text evidence="2">The sequence shown here is derived from an EMBL/GenBank/DDBJ whole genome shotgun (WGS) entry which is preliminary data.</text>
</comment>
<keyword evidence="3" id="KW-1185">Reference proteome</keyword>
<dbReference type="AlphaFoldDB" id="A0A254N2V2"/>